<dbReference type="GO" id="GO:0008236">
    <property type="term" value="F:serine-type peptidase activity"/>
    <property type="evidence" value="ECO:0007669"/>
    <property type="project" value="InterPro"/>
</dbReference>
<evidence type="ECO:0000259" key="3">
    <source>
        <dbReference type="Pfam" id="PF00930"/>
    </source>
</evidence>
<dbReference type="OrthoDB" id="16520at2759"/>
<name>X6NRL5_RETFI</name>
<dbReference type="SUPFAM" id="SSF53474">
    <property type="entry name" value="alpha/beta-Hydrolases"/>
    <property type="match status" value="1"/>
</dbReference>
<feature type="region of interest" description="Disordered" evidence="1">
    <location>
        <begin position="76"/>
        <end position="101"/>
    </location>
</feature>
<sequence length="520" mass="59831">MDRDQQKMALYLYDTTKDFKSIEEKEKDKKNMANQVSAYLNTLARLGSIITTHIILENTERFVGAKKHVTVVEMKDADLQRESNEEEQDNTSPYGSHPTKVNMTLRTPLVSQEKVLTLTSGNWCVSADGFWYDPAMKWLYFVGTKDSHLENHLYGIPFDFEHPSVTSKTLRLTAPGYNHDVQVSPIIERVGAAVFVVDSTLLQKKASEKDNSEPNDFVKKVSFEIPKYHSKSPEWLKYTVPQLVTIKGKKQTDQDKDNDDLTNFTALVYKPYQYESGKRYPTIIYTYGGPHAQLIRNDFSLTTGRSQWQMWRTLGYVVAVLDGRGSGNRGLAFEGRLKYRMGQIEIQDQVSLVEYLANDLKITDPKRVAITGFSYGGYMSLMALCQRPDVFRIAIAGAPVVKWELYDTGYTERYMGTPQQHPFGYQVGNVTHYVGQFPDELRDLDYLFCFCSRANRLIVIHGMADENVHMFHTLQLIDALVKAKKPYVLKIFPEERHGIRSWQNICYMEKFVMEHLINFL</sequence>
<dbReference type="Pfam" id="PF00326">
    <property type="entry name" value="Peptidase_S9"/>
    <property type="match status" value="1"/>
</dbReference>
<dbReference type="Proteomes" id="UP000023152">
    <property type="component" value="Unassembled WGS sequence"/>
</dbReference>
<proteinExistence type="predicted"/>
<dbReference type="InterPro" id="IPR029058">
    <property type="entry name" value="AB_hydrolase_fold"/>
</dbReference>
<organism evidence="4 5">
    <name type="scientific">Reticulomyxa filosa</name>
    <dbReference type="NCBI Taxonomy" id="46433"/>
    <lineage>
        <taxon>Eukaryota</taxon>
        <taxon>Sar</taxon>
        <taxon>Rhizaria</taxon>
        <taxon>Retaria</taxon>
        <taxon>Foraminifera</taxon>
        <taxon>Monothalamids</taxon>
        <taxon>Reticulomyxidae</taxon>
        <taxon>Reticulomyxa</taxon>
    </lineage>
</organism>
<comment type="caution">
    <text evidence="4">The sequence shown here is derived from an EMBL/GenBank/DDBJ whole genome shotgun (WGS) entry which is preliminary data.</text>
</comment>
<dbReference type="InterPro" id="IPR002469">
    <property type="entry name" value="Peptidase_S9B_N"/>
</dbReference>
<dbReference type="InterPro" id="IPR001375">
    <property type="entry name" value="Peptidase_S9_cat"/>
</dbReference>
<dbReference type="Gene3D" id="3.40.50.1820">
    <property type="entry name" value="alpha/beta hydrolase"/>
    <property type="match status" value="1"/>
</dbReference>
<dbReference type="PANTHER" id="PTHR11731:SF193">
    <property type="entry name" value="DIPEPTIDYL PEPTIDASE 9"/>
    <property type="match status" value="1"/>
</dbReference>
<dbReference type="InterPro" id="IPR050278">
    <property type="entry name" value="Serine_Prot_S9B/DPPIV"/>
</dbReference>
<dbReference type="EMBL" id="ASPP01006536">
    <property type="protein sequence ID" value="ETO28666.1"/>
    <property type="molecule type" value="Genomic_DNA"/>
</dbReference>
<feature type="domain" description="Peptidase S9 prolyl oligopeptidase catalytic" evidence="2">
    <location>
        <begin position="306"/>
        <end position="513"/>
    </location>
</feature>
<dbReference type="PANTHER" id="PTHR11731">
    <property type="entry name" value="PROTEASE FAMILY S9B,C DIPEPTIDYL-PEPTIDASE IV-RELATED"/>
    <property type="match status" value="1"/>
</dbReference>
<dbReference type="AlphaFoldDB" id="X6NRL5"/>
<dbReference type="Pfam" id="PF00930">
    <property type="entry name" value="DPPIV_N"/>
    <property type="match status" value="1"/>
</dbReference>
<reference evidence="4 5" key="1">
    <citation type="journal article" date="2013" name="Curr. Biol.">
        <title>The Genome of the Foraminiferan Reticulomyxa filosa.</title>
        <authorList>
            <person name="Glockner G."/>
            <person name="Hulsmann N."/>
            <person name="Schleicher M."/>
            <person name="Noegel A.A."/>
            <person name="Eichinger L."/>
            <person name="Gallinger C."/>
            <person name="Pawlowski J."/>
            <person name="Sierra R."/>
            <person name="Euteneuer U."/>
            <person name="Pillet L."/>
            <person name="Moustafa A."/>
            <person name="Platzer M."/>
            <person name="Groth M."/>
            <person name="Szafranski K."/>
            <person name="Schliwa M."/>
        </authorList>
    </citation>
    <scope>NUCLEOTIDE SEQUENCE [LARGE SCALE GENOMIC DNA]</scope>
</reference>
<evidence type="ECO:0008006" key="6">
    <source>
        <dbReference type="Google" id="ProtNLM"/>
    </source>
</evidence>
<evidence type="ECO:0000313" key="5">
    <source>
        <dbReference type="Proteomes" id="UP000023152"/>
    </source>
</evidence>
<dbReference type="Gene3D" id="2.140.10.30">
    <property type="entry name" value="Dipeptidylpeptidase IV, N-terminal domain"/>
    <property type="match status" value="1"/>
</dbReference>
<dbReference type="GO" id="GO:0008239">
    <property type="term" value="F:dipeptidyl-peptidase activity"/>
    <property type="evidence" value="ECO:0007669"/>
    <property type="project" value="TreeGrafter"/>
</dbReference>
<evidence type="ECO:0000256" key="1">
    <source>
        <dbReference type="SAM" id="MobiDB-lite"/>
    </source>
</evidence>
<protein>
    <recommendedName>
        <fullName evidence="6">Peptidase S9 prolyl oligopeptidase catalytic domain-containing protein</fullName>
    </recommendedName>
</protein>
<feature type="compositionally biased region" description="Polar residues" evidence="1">
    <location>
        <begin position="90"/>
        <end position="101"/>
    </location>
</feature>
<accession>X6NRL5</accession>
<dbReference type="GO" id="GO:0006508">
    <property type="term" value="P:proteolysis"/>
    <property type="evidence" value="ECO:0007669"/>
    <property type="project" value="InterPro"/>
</dbReference>
<gene>
    <name evidence="4" type="ORF">RFI_08464</name>
</gene>
<evidence type="ECO:0000259" key="2">
    <source>
        <dbReference type="Pfam" id="PF00326"/>
    </source>
</evidence>
<feature type="domain" description="Dipeptidylpeptidase IV N-terminal" evidence="3">
    <location>
        <begin position="1"/>
        <end position="185"/>
    </location>
</feature>
<evidence type="ECO:0000313" key="4">
    <source>
        <dbReference type="EMBL" id="ETO28666.1"/>
    </source>
</evidence>
<keyword evidence="5" id="KW-1185">Reference proteome</keyword>